<name>A0ACB8CMN7_DERSI</name>
<dbReference type="Proteomes" id="UP000821865">
    <property type="component" value="Chromosome 6"/>
</dbReference>
<organism evidence="1 2">
    <name type="scientific">Dermacentor silvarum</name>
    <name type="common">Tick</name>
    <dbReference type="NCBI Taxonomy" id="543639"/>
    <lineage>
        <taxon>Eukaryota</taxon>
        <taxon>Metazoa</taxon>
        <taxon>Ecdysozoa</taxon>
        <taxon>Arthropoda</taxon>
        <taxon>Chelicerata</taxon>
        <taxon>Arachnida</taxon>
        <taxon>Acari</taxon>
        <taxon>Parasitiformes</taxon>
        <taxon>Ixodida</taxon>
        <taxon>Ixodoidea</taxon>
        <taxon>Ixodidae</taxon>
        <taxon>Rhipicephalinae</taxon>
        <taxon>Dermacentor</taxon>
    </lineage>
</organism>
<evidence type="ECO:0000313" key="2">
    <source>
        <dbReference type="Proteomes" id="UP000821865"/>
    </source>
</evidence>
<proteinExistence type="predicted"/>
<protein>
    <submittedName>
        <fullName evidence="1">Uncharacterized protein</fullName>
    </submittedName>
</protein>
<gene>
    <name evidence="1" type="ORF">HPB49_020516</name>
</gene>
<comment type="caution">
    <text evidence="1">The sequence shown here is derived from an EMBL/GenBank/DDBJ whole genome shotgun (WGS) entry which is preliminary data.</text>
</comment>
<reference evidence="1" key="1">
    <citation type="submission" date="2020-05" db="EMBL/GenBank/DDBJ databases">
        <title>Large-scale comparative analyses of tick genomes elucidate their genetic diversity and vector capacities.</title>
        <authorList>
            <person name="Jia N."/>
            <person name="Wang J."/>
            <person name="Shi W."/>
            <person name="Du L."/>
            <person name="Sun Y."/>
            <person name="Zhan W."/>
            <person name="Jiang J."/>
            <person name="Wang Q."/>
            <person name="Zhang B."/>
            <person name="Ji P."/>
            <person name="Sakyi L.B."/>
            <person name="Cui X."/>
            <person name="Yuan T."/>
            <person name="Jiang B."/>
            <person name="Yang W."/>
            <person name="Lam T.T.-Y."/>
            <person name="Chang Q."/>
            <person name="Ding S."/>
            <person name="Wang X."/>
            <person name="Zhu J."/>
            <person name="Ruan X."/>
            <person name="Zhao L."/>
            <person name="Wei J."/>
            <person name="Que T."/>
            <person name="Du C."/>
            <person name="Cheng J."/>
            <person name="Dai P."/>
            <person name="Han X."/>
            <person name="Huang E."/>
            <person name="Gao Y."/>
            <person name="Liu J."/>
            <person name="Shao H."/>
            <person name="Ye R."/>
            <person name="Li L."/>
            <person name="Wei W."/>
            <person name="Wang X."/>
            <person name="Wang C."/>
            <person name="Yang T."/>
            <person name="Huo Q."/>
            <person name="Li W."/>
            <person name="Guo W."/>
            <person name="Chen H."/>
            <person name="Zhou L."/>
            <person name="Ni X."/>
            <person name="Tian J."/>
            <person name="Zhou Y."/>
            <person name="Sheng Y."/>
            <person name="Liu T."/>
            <person name="Pan Y."/>
            <person name="Xia L."/>
            <person name="Li J."/>
            <person name="Zhao F."/>
            <person name="Cao W."/>
        </authorList>
    </citation>
    <scope>NUCLEOTIDE SEQUENCE</scope>
    <source>
        <strain evidence="1">Dsil-2018</strain>
    </source>
</reference>
<accession>A0ACB8CMN7</accession>
<evidence type="ECO:0000313" key="1">
    <source>
        <dbReference type="EMBL" id="KAH7946112.1"/>
    </source>
</evidence>
<keyword evidence="2" id="KW-1185">Reference proteome</keyword>
<dbReference type="EMBL" id="CM023475">
    <property type="protein sequence ID" value="KAH7946112.1"/>
    <property type="molecule type" value="Genomic_DNA"/>
</dbReference>
<sequence length="556" mass="61291">MMCVGYASLLIAAFTLSHPALGFNPVVETSSGTVMGRRVQHRDKEVDVFYGIPYAKPPLGDYRFREPFPVEPWSGTYNATFKRPSCVQIKPKEDNSSYSPLLKMANMQPVSEDCLTLNVWRPASCGGGDCRDLPVFVYIFGGGFAVGDASIFIYDGVHFVASTEVIYVTMNYRVSIFGFLDAGNKEIPGNMGLLDQVMALRWVKNNIRHFGGDPDMVTLGGQSAGAISVGYHAISPMSKGLFRRIIMESGSPLSTVGLHHASGPGQMIAVANVAGCYDLSRPAEQQIDEMIRCLRKKDAEELLRAAQEGLGMKLYLYFPRIHSQFMPLDPSDPDTQLFAEVLIKKKVPLYHYAFMHKPTASFLGNFSDEVTHAEELPFTRGVIDAQRQEYQKITAGVSDPVIRDFVTTPEEVQFSEELIRTWAAFIKTGSHRVCAVDVTAAGDGFSVGCHRERKRNCARGHRIPRSPVVANGCPSGDATLVEARCFIQALPSGLPFLCELAAVPPHRVHRAAVLTGGNGLRRAKPVSEKGREHYGSLHSRLRLLERYTNCRIAQLA</sequence>